<organism evidence="2 3">
    <name type="scientific">Marinobacter alkaliphilus</name>
    <dbReference type="NCBI Taxonomy" id="254719"/>
    <lineage>
        <taxon>Bacteria</taxon>
        <taxon>Pseudomonadati</taxon>
        <taxon>Pseudomonadota</taxon>
        <taxon>Gammaproteobacteria</taxon>
        <taxon>Pseudomonadales</taxon>
        <taxon>Marinobacteraceae</taxon>
        <taxon>Marinobacter</taxon>
    </lineage>
</organism>
<dbReference type="EMBL" id="CP152382">
    <property type="protein sequence ID" value="XAF56124.1"/>
    <property type="molecule type" value="Genomic_DNA"/>
</dbReference>
<evidence type="ECO:0000313" key="2">
    <source>
        <dbReference type="EMBL" id="XAF56124.1"/>
    </source>
</evidence>
<sequence length="104" mass="11518">MTEKTDNIPSWGKGLIAGLVIILCIQAYAYLNLKDRIDRSESLVIVNTSEIAQKLRTGQSELNAKEVADRVQIIVDELASNGKVVIRGEAIWAAPDHLKLEFVE</sequence>
<keyword evidence="1" id="KW-0472">Membrane</keyword>
<dbReference type="Proteomes" id="UP001445268">
    <property type="component" value="Plasmid unnamed2"/>
</dbReference>
<geneLocation type="plasmid" evidence="2 3">
    <name>unnamed2</name>
</geneLocation>
<accession>A0ABZ3E8U7</accession>
<evidence type="ECO:0000313" key="3">
    <source>
        <dbReference type="Proteomes" id="UP001445268"/>
    </source>
</evidence>
<keyword evidence="1" id="KW-0812">Transmembrane</keyword>
<evidence type="ECO:0000256" key="1">
    <source>
        <dbReference type="SAM" id="Phobius"/>
    </source>
</evidence>
<dbReference type="RefSeq" id="WP_342632672.1">
    <property type="nucleotide sequence ID" value="NZ_CP152382.1"/>
</dbReference>
<keyword evidence="3" id="KW-1185">Reference proteome</keyword>
<protein>
    <submittedName>
        <fullName evidence="2">Uncharacterized protein</fullName>
    </submittedName>
</protein>
<proteinExistence type="predicted"/>
<name>A0ABZ3E8U7_9GAMM</name>
<feature type="transmembrane region" description="Helical" evidence="1">
    <location>
        <begin position="12"/>
        <end position="31"/>
    </location>
</feature>
<reference evidence="2 3" key="1">
    <citation type="submission" date="2024-04" db="EMBL/GenBank/DDBJ databases">
        <title>Marinobacter sp. SBY-1.</title>
        <authorList>
            <person name="Pan C."/>
        </authorList>
    </citation>
    <scope>NUCLEOTIDE SEQUENCE [LARGE SCALE GENOMIC DNA]</scope>
    <source>
        <strain evidence="2 3">SBY-1</strain>
        <plasmid evidence="2 3">unnamed2</plasmid>
    </source>
</reference>
<keyword evidence="2" id="KW-0614">Plasmid</keyword>
<gene>
    <name evidence="2" type="ORF">AAGT77_20435</name>
</gene>
<keyword evidence="1" id="KW-1133">Transmembrane helix</keyword>